<evidence type="ECO:0000313" key="3">
    <source>
        <dbReference type="Proteomes" id="UP001051844"/>
    </source>
</evidence>
<reference evidence="2" key="1">
    <citation type="submission" date="2022-09" db="EMBL/GenBank/DDBJ databases">
        <title>Whole genome shotgun sequence of Streptomyces albidoflavus NBRC 12854.</title>
        <authorList>
            <person name="Komaki H."/>
            <person name="Tamura T."/>
        </authorList>
    </citation>
    <scope>NUCLEOTIDE SEQUENCE</scope>
    <source>
        <strain evidence="2">NBRC 12854</strain>
    </source>
</reference>
<comment type="caution">
    <text evidence="2">The sequence shown here is derived from an EMBL/GenBank/DDBJ whole genome shotgun (WGS) entry which is preliminary data.</text>
</comment>
<dbReference type="EMBL" id="BNDZ01000003">
    <property type="protein sequence ID" value="GHI44522.1"/>
    <property type="molecule type" value="Genomic_DNA"/>
</dbReference>
<evidence type="ECO:0000259" key="1">
    <source>
        <dbReference type="Pfam" id="PF21806"/>
    </source>
</evidence>
<gene>
    <name evidence="2" type="ORF">ScoT_06960</name>
</gene>
<dbReference type="AlphaFoldDB" id="A0AA37FB17"/>
<sequence>MSQPQSPLPSAELIMTCERPTGSVGTRDMDGAAEDGAACAALFAGERNDLADREPRWNDLHSAIAATVGRALSVRRMRVVSEPGTGYFRFEHACTVQNLAAGEEVRWLTRRRARGLLFPASDPWTFDDRLVRYSIFSGPGAFVEDLLGEDPATVKSYADACGLIWKRATPHDEFTV</sequence>
<evidence type="ECO:0000313" key="2">
    <source>
        <dbReference type="EMBL" id="GHI44522.1"/>
    </source>
</evidence>
<dbReference type="Pfam" id="PF21806">
    <property type="entry name" value="DUF6879"/>
    <property type="match status" value="1"/>
</dbReference>
<dbReference type="RefSeq" id="WP_129825973.1">
    <property type="nucleotide sequence ID" value="NZ_BNDZ01000003.1"/>
</dbReference>
<organism evidence="2 3">
    <name type="scientific">Streptomyces albidoflavus</name>
    <dbReference type="NCBI Taxonomy" id="1886"/>
    <lineage>
        <taxon>Bacteria</taxon>
        <taxon>Bacillati</taxon>
        <taxon>Actinomycetota</taxon>
        <taxon>Actinomycetes</taxon>
        <taxon>Kitasatosporales</taxon>
        <taxon>Streptomycetaceae</taxon>
        <taxon>Streptomyces</taxon>
        <taxon>Streptomyces albidoflavus group</taxon>
    </lineage>
</organism>
<protein>
    <recommendedName>
        <fullName evidence="1">DUF6879 domain-containing protein</fullName>
    </recommendedName>
</protein>
<feature type="domain" description="DUF6879" evidence="1">
    <location>
        <begin position="34"/>
        <end position="175"/>
    </location>
</feature>
<name>A0AA37FB17_9ACTN</name>
<accession>A0AA37FB17</accession>
<dbReference type="Proteomes" id="UP001051844">
    <property type="component" value="Unassembled WGS sequence"/>
</dbReference>
<proteinExistence type="predicted"/>
<dbReference type="InterPro" id="IPR049244">
    <property type="entry name" value="DUF6879"/>
</dbReference>